<gene>
    <name evidence="1" type="ORF">N780_03110</name>
</gene>
<protein>
    <submittedName>
        <fullName evidence="1">Uncharacterized protein</fullName>
    </submittedName>
</protein>
<dbReference type="Proteomes" id="UP000030153">
    <property type="component" value="Unassembled WGS sequence"/>
</dbReference>
<dbReference type="AlphaFoldDB" id="A0A0A2UVN0"/>
<proteinExistence type="predicted"/>
<dbReference type="STRING" id="1385513.N780_03110"/>
<keyword evidence="2" id="KW-1185">Reference proteome</keyword>
<comment type="caution">
    <text evidence="1">The sequence shown here is derived from an EMBL/GenBank/DDBJ whole genome shotgun (WGS) entry which is preliminary data.</text>
</comment>
<evidence type="ECO:0000313" key="1">
    <source>
        <dbReference type="EMBL" id="KGP90793.1"/>
    </source>
</evidence>
<organism evidence="1 2">
    <name type="scientific">Pontibacillus chungwhensis BH030062</name>
    <dbReference type="NCBI Taxonomy" id="1385513"/>
    <lineage>
        <taxon>Bacteria</taxon>
        <taxon>Bacillati</taxon>
        <taxon>Bacillota</taxon>
        <taxon>Bacilli</taxon>
        <taxon>Bacillales</taxon>
        <taxon>Bacillaceae</taxon>
        <taxon>Pontibacillus</taxon>
    </lineage>
</organism>
<evidence type="ECO:0000313" key="2">
    <source>
        <dbReference type="Proteomes" id="UP000030153"/>
    </source>
</evidence>
<reference evidence="1 2" key="1">
    <citation type="submission" date="2013-08" db="EMBL/GenBank/DDBJ databases">
        <title>Genome of Pontibacillus chungwhensis.</title>
        <authorList>
            <person name="Wang Q."/>
            <person name="Wang G."/>
        </authorList>
    </citation>
    <scope>NUCLEOTIDE SEQUENCE [LARGE SCALE GENOMIC DNA]</scope>
    <source>
        <strain evidence="1 2">BH030062</strain>
    </source>
</reference>
<sequence length="60" mass="6672">MVPFLPILTPPIMMKEEAILIDSPVKEEINNNVLSVSHLMKKADLTTWGQGKEEEGFFGG</sequence>
<accession>A0A0A2UVN0</accession>
<dbReference type="EMBL" id="AVBG01000010">
    <property type="protein sequence ID" value="KGP90793.1"/>
    <property type="molecule type" value="Genomic_DNA"/>
</dbReference>
<name>A0A0A2UVN0_9BACI</name>